<evidence type="ECO:0000313" key="2">
    <source>
        <dbReference type="Proteomes" id="UP000321750"/>
    </source>
</evidence>
<gene>
    <name evidence="1" type="ORF">MGN01_46670</name>
</gene>
<accession>A0A512JSC6</accession>
<keyword evidence="2" id="KW-1185">Reference proteome</keyword>
<dbReference type="AlphaFoldDB" id="A0A512JSC6"/>
<reference evidence="1 2" key="1">
    <citation type="submission" date="2019-07" db="EMBL/GenBank/DDBJ databases">
        <title>Whole genome shotgun sequence of Methylobacterium gnaphalii NBRC 107716.</title>
        <authorList>
            <person name="Hosoyama A."/>
            <person name="Uohara A."/>
            <person name="Ohji S."/>
            <person name="Ichikawa N."/>
        </authorList>
    </citation>
    <scope>NUCLEOTIDE SEQUENCE [LARGE SCALE GENOMIC DNA]</scope>
    <source>
        <strain evidence="1 2">NBRC 107716</strain>
    </source>
</reference>
<dbReference type="OrthoDB" id="7303458at2"/>
<organism evidence="1 2">
    <name type="scientific">Methylobacterium gnaphalii</name>
    <dbReference type="NCBI Taxonomy" id="1010610"/>
    <lineage>
        <taxon>Bacteria</taxon>
        <taxon>Pseudomonadati</taxon>
        <taxon>Pseudomonadota</taxon>
        <taxon>Alphaproteobacteria</taxon>
        <taxon>Hyphomicrobiales</taxon>
        <taxon>Methylobacteriaceae</taxon>
        <taxon>Methylobacterium</taxon>
    </lineage>
</organism>
<dbReference type="EMBL" id="BJZV01000088">
    <property type="protein sequence ID" value="GEP12822.1"/>
    <property type="molecule type" value="Genomic_DNA"/>
</dbReference>
<dbReference type="RefSeq" id="WP_147049147.1">
    <property type="nucleotide sequence ID" value="NZ_BJZV01000088.1"/>
</dbReference>
<comment type="caution">
    <text evidence="1">The sequence shown here is derived from an EMBL/GenBank/DDBJ whole genome shotgun (WGS) entry which is preliminary data.</text>
</comment>
<proteinExistence type="predicted"/>
<name>A0A512JSC6_9HYPH</name>
<protein>
    <submittedName>
        <fullName evidence="1">Uncharacterized protein</fullName>
    </submittedName>
</protein>
<dbReference type="Proteomes" id="UP000321750">
    <property type="component" value="Unassembled WGS sequence"/>
</dbReference>
<sequence length="226" mass="25025">MAGRTSVRIDPISRDIALMLDEEMSPDAQQSFLAAAAQEALTEAQETNRQALGYVPEHETFIDGAKREVLTGLTPKSSVLFEFKLLTDIIEWVDEQLIIHSPVKRGAYARSHVWFADDVEFDPMKPPPAEQYMVLNEAPYARKIERGQSNQAPDGVYQGVATLAKRRFGNVAYVGFGYRSFPGGAVGKWAQSANAAALAKRVRGGNPRTHQDWLTRQPAIILDPGR</sequence>
<evidence type="ECO:0000313" key="1">
    <source>
        <dbReference type="EMBL" id="GEP12822.1"/>
    </source>
</evidence>